<name>A0ABQ7CHS4_BRACR</name>
<organism evidence="2 3">
    <name type="scientific">Brassica cretica</name>
    <name type="common">Mustard</name>
    <dbReference type="NCBI Taxonomy" id="69181"/>
    <lineage>
        <taxon>Eukaryota</taxon>
        <taxon>Viridiplantae</taxon>
        <taxon>Streptophyta</taxon>
        <taxon>Embryophyta</taxon>
        <taxon>Tracheophyta</taxon>
        <taxon>Spermatophyta</taxon>
        <taxon>Magnoliopsida</taxon>
        <taxon>eudicotyledons</taxon>
        <taxon>Gunneridae</taxon>
        <taxon>Pentapetalae</taxon>
        <taxon>rosids</taxon>
        <taxon>malvids</taxon>
        <taxon>Brassicales</taxon>
        <taxon>Brassicaceae</taxon>
        <taxon>Brassiceae</taxon>
        <taxon>Brassica</taxon>
    </lineage>
</organism>
<evidence type="ECO:0000313" key="3">
    <source>
        <dbReference type="Proteomes" id="UP000266723"/>
    </source>
</evidence>
<feature type="transmembrane region" description="Helical" evidence="1">
    <location>
        <begin position="12"/>
        <end position="29"/>
    </location>
</feature>
<protein>
    <submittedName>
        <fullName evidence="2">Uncharacterized protein</fullName>
    </submittedName>
</protein>
<evidence type="ECO:0000313" key="2">
    <source>
        <dbReference type="EMBL" id="KAF3551480.1"/>
    </source>
</evidence>
<keyword evidence="1" id="KW-1133">Transmembrane helix</keyword>
<comment type="caution">
    <text evidence="2">The sequence shown here is derived from an EMBL/GenBank/DDBJ whole genome shotgun (WGS) entry which is preliminary data.</text>
</comment>
<keyword evidence="1" id="KW-0812">Transmembrane</keyword>
<sequence length="64" mass="7342">MERRQRTGDEFPVFIIIFFESPVSFFVFFSHNFGIAGRFAGGYYWCVGGSEQISSSVGMDDCRR</sequence>
<gene>
    <name evidence="2" type="ORF">DY000_02002575</name>
</gene>
<keyword evidence="1" id="KW-0472">Membrane</keyword>
<evidence type="ECO:0000256" key="1">
    <source>
        <dbReference type="SAM" id="Phobius"/>
    </source>
</evidence>
<dbReference type="Proteomes" id="UP000266723">
    <property type="component" value="Unassembled WGS sequence"/>
</dbReference>
<reference evidence="2 3" key="1">
    <citation type="journal article" date="2020" name="BMC Genomics">
        <title>Intraspecific diversification of the crop wild relative Brassica cretica Lam. using demographic model selection.</title>
        <authorList>
            <person name="Kioukis A."/>
            <person name="Michalopoulou V.A."/>
            <person name="Briers L."/>
            <person name="Pirintsos S."/>
            <person name="Studholme D.J."/>
            <person name="Pavlidis P."/>
            <person name="Sarris P.F."/>
        </authorList>
    </citation>
    <scope>NUCLEOTIDE SEQUENCE [LARGE SCALE GENOMIC DNA]</scope>
    <source>
        <strain evidence="3">cv. PFS-1207/04</strain>
    </source>
</reference>
<accession>A0ABQ7CHS4</accession>
<keyword evidence="3" id="KW-1185">Reference proteome</keyword>
<proteinExistence type="predicted"/>
<dbReference type="EMBL" id="QGKV02000832">
    <property type="protein sequence ID" value="KAF3551480.1"/>
    <property type="molecule type" value="Genomic_DNA"/>
</dbReference>